<dbReference type="Pfam" id="PF01595">
    <property type="entry name" value="CNNM"/>
    <property type="match status" value="1"/>
</dbReference>
<gene>
    <name evidence="13" type="primary">LOC115227346</name>
</gene>
<feature type="domain" description="CBS" evidence="10">
    <location>
        <begin position="388"/>
        <end position="456"/>
    </location>
</feature>
<sequence>MRTILLLFFIDAHSKLIGYSPGVDNSVSFSTNKITAVSLTNSTLRAIGNNLHSLAYTQSSFNCTNNSLIFPNSFVPLGDYADIMVIFPHVGTFFSCLCTKKSCEHQGNWTAITVIKKPHAKIPLWIAILLVIICVLLSALFSGLNLGLMSLKLTELEIFEQCGSALEKSYARIIRPVRKHGNYLLCTILFGNVLVMTSLTIILTELVGPGFLAGIYSSFSIVIIGEIVPQAICSRHGLMIGAKTIWLTKLFMVMTFPLSFPVSFVLTKLIGENIDRGYSNEQLMALISIETQRDEEYRHNEMDIINGALQISKKMVGEVMTYIDNVFMLGYDAVLDFETLQKIAAMGFTRIPIFGKSVNDIVAILNVKHLMVADPDACLPVRTVCDFYRHQLITIREDTPLDVILKIFISGKLLLSFLVKSHMAIVLRGDGSSDVVGVITLEDIVEEIIQAEIIDETDIISYILFSIFSRQPQSSQKKYKSKYRNSRILSLSTQVDAYILSSKIKESKSLSPFTKSQNDSENEDSISLGQLADENNNFWLNQNVLKKFETYEVIKDNLNDEIQEEQENDVEPKFIFLESESKHKDPNKTLSNNFDLKANSDLRKKCRDKKETLEIKENVEIEKNPFDFDFLF</sequence>
<proteinExistence type="inferred from homology"/>
<dbReference type="InterPro" id="IPR044751">
    <property type="entry name" value="Ion_transp-like_CBS"/>
</dbReference>
<evidence type="ECO:0000256" key="1">
    <source>
        <dbReference type="ARBA" id="ARBA00004141"/>
    </source>
</evidence>
<keyword evidence="7" id="KW-0129">CBS domain</keyword>
<feature type="domain" description="CNNM transmembrane" evidence="11">
    <location>
        <begin position="120"/>
        <end position="301"/>
    </location>
</feature>
<dbReference type="InterPro" id="IPR046342">
    <property type="entry name" value="CBS_dom_sf"/>
</dbReference>
<dbReference type="Proteomes" id="UP000515154">
    <property type="component" value="Unplaced"/>
</dbReference>
<evidence type="ECO:0000256" key="2">
    <source>
        <dbReference type="ARBA" id="ARBA00010484"/>
    </source>
</evidence>
<dbReference type="InterPro" id="IPR000644">
    <property type="entry name" value="CBS_dom"/>
</dbReference>
<evidence type="ECO:0000256" key="4">
    <source>
        <dbReference type="ARBA" id="ARBA00022737"/>
    </source>
</evidence>
<reference evidence="13" key="1">
    <citation type="submission" date="2025-08" db="UniProtKB">
        <authorList>
            <consortium name="RefSeq"/>
        </authorList>
    </citation>
    <scope>IDENTIFICATION</scope>
</reference>
<dbReference type="Gene3D" id="3.10.580.10">
    <property type="entry name" value="CBS-domain"/>
    <property type="match status" value="1"/>
</dbReference>
<dbReference type="GO" id="GO:0022857">
    <property type="term" value="F:transmembrane transporter activity"/>
    <property type="evidence" value="ECO:0007669"/>
    <property type="project" value="TreeGrafter"/>
</dbReference>
<accession>A0A6P7TQN9</accession>
<dbReference type="KEGG" id="osn:115227346"/>
<dbReference type="Pfam" id="PF00571">
    <property type="entry name" value="CBS"/>
    <property type="match status" value="1"/>
</dbReference>
<evidence type="ECO:0000313" key="12">
    <source>
        <dbReference type="Proteomes" id="UP000515154"/>
    </source>
</evidence>
<dbReference type="CDD" id="cd04590">
    <property type="entry name" value="CBS_pair_CorC_HlyC_assoc"/>
    <property type="match status" value="1"/>
</dbReference>
<comment type="similarity">
    <text evidence="2">Belongs to the ACDP family.</text>
</comment>
<feature type="transmembrane region" description="Helical" evidence="9">
    <location>
        <begin position="245"/>
        <end position="266"/>
    </location>
</feature>
<dbReference type="RefSeq" id="XP_029654073.1">
    <property type="nucleotide sequence ID" value="XM_029798213.1"/>
</dbReference>
<keyword evidence="5 8" id="KW-1133">Transmembrane helix</keyword>
<comment type="subcellular location">
    <subcellularLocation>
        <location evidence="1">Membrane</location>
        <topology evidence="1">Multi-pass membrane protein</topology>
    </subcellularLocation>
</comment>
<dbReference type="GO" id="GO:0032026">
    <property type="term" value="P:response to magnesium ion"/>
    <property type="evidence" value="ECO:0007669"/>
    <property type="project" value="UniProtKB-ARBA"/>
</dbReference>
<dbReference type="PROSITE" id="PS51846">
    <property type="entry name" value="CNNM"/>
    <property type="match status" value="1"/>
</dbReference>
<keyword evidence="3 8" id="KW-0812">Transmembrane</keyword>
<feature type="transmembrane region" description="Helical" evidence="9">
    <location>
        <begin position="182"/>
        <end position="204"/>
    </location>
</feature>
<dbReference type="PANTHER" id="PTHR12064:SF94">
    <property type="entry name" value="UNEXTENDED PROTEIN"/>
    <property type="match status" value="1"/>
</dbReference>
<evidence type="ECO:0000256" key="6">
    <source>
        <dbReference type="ARBA" id="ARBA00023136"/>
    </source>
</evidence>
<evidence type="ECO:0000313" key="13">
    <source>
        <dbReference type="RefSeq" id="XP_029654073.1"/>
    </source>
</evidence>
<dbReference type="GO" id="GO:0040018">
    <property type="term" value="P:positive regulation of multicellular organism growth"/>
    <property type="evidence" value="ECO:0007669"/>
    <property type="project" value="UniProtKB-ARBA"/>
</dbReference>
<dbReference type="InterPro" id="IPR002550">
    <property type="entry name" value="CNNM"/>
</dbReference>
<dbReference type="FunFam" id="3.10.580.10:FF:000006">
    <property type="entry name" value="DUF21 and CBS domain protein"/>
    <property type="match status" value="1"/>
</dbReference>
<dbReference type="InterPro" id="IPR045095">
    <property type="entry name" value="ACDP"/>
</dbReference>
<evidence type="ECO:0000256" key="5">
    <source>
        <dbReference type="ARBA" id="ARBA00022989"/>
    </source>
</evidence>
<dbReference type="PROSITE" id="PS51371">
    <property type="entry name" value="CBS"/>
    <property type="match status" value="1"/>
</dbReference>
<evidence type="ECO:0000256" key="3">
    <source>
        <dbReference type="ARBA" id="ARBA00022692"/>
    </source>
</evidence>
<feature type="transmembrane region" description="Helical" evidence="9">
    <location>
        <begin position="210"/>
        <end position="233"/>
    </location>
</feature>
<dbReference type="SUPFAM" id="SSF54631">
    <property type="entry name" value="CBS-domain pair"/>
    <property type="match status" value="1"/>
</dbReference>
<dbReference type="GO" id="GO:0008340">
    <property type="term" value="P:determination of adult lifespan"/>
    <property type="evidence" value="ECO:0007669"/>
    <property type="project" value="UniProtKB-ARBA"/>
</dbReference>
<feature type="transmembrane region" description="Helical" evidence="9">
    <location>
        <begin position="122"/>
        <end position="144"/>
    </location>
</feature>
<keyword evidence="6 8" id="KW-0472">Membrane</keyword>
<dbReference type="GO" id="GO:0005886">
    <property type="term" value="C:plasma membrane"/>
    <property type="evidence" value="ECO:0007669"/>
    <property type="project" value="TreeGrafter"/>
</dbReference>
<dbReference type="AlphaFoldDB" id="A0A6P7TQN9"/>
<evidence type="ECO:0000259" key="10">
    <source>
        <dbReference type="PROSITE" id="PS51371"/>
    </source>
</evidence>
<evidence type="ECO:0000256" key="9">
    <source>
        <dbReference type="SAM" id="Phobius"/>
    </source>
</evidence>
<evidence type="ECO:0000256" key="8">
    <source>
        <dbReference type="PROSITE-ProRule" id="PRU01193"/>
    </source>
</evidence>
<name>A0A6P7TQN9_9MOLL</name>
<dbReference type="GO" id="GO:1905941">
    <property type="term" value="P:positive regulation of gonad development"/>
    <property type="evidence" value="ECO:0007669"/>
    <property type="project" value="UniProtKB-ARBA"/>
</dbReference>
<keyword evidence="12" id="KW-1185">Reference proteome</keyword>
<dbReference type="PANTHER" id="PTHR12064">
    <property type="entry name" value="METAL TRANSPORTER CNNM"/>
    <property type="match status" value="1"/>
</dbReference>
<evidence type="ECO:0000256" key="7">
    <source>
        <dbReference type="PROSITE-ProRule" id="PRU00703"/>
    </source>
</evidence>
<dbReference type="GO" id="GO:0010960">
    <property type="term" value="P:magnesium ion homeostasis"/>
    <property type="evidence" value="ECO:0007669"/>
    <property type="project" value="InterPro"/>
</dbReference>
<keyword evidence="4" id="KW-0677">Repeat</keyword>
<evidence type="ECO:0000259" key="11">
    <source>
        <dbReference type="PROSITE" id="PS51846"/>
    </source>
</evidence>
<organism evidence="12 13">
    <name type="scientific">Octopus sinensis</name>
    <name type="common">East Asian common octopus</name>
    <dbReference type="NCBI Taxonomy" id="2607531"/>
    <lineage>
        <taxon>Eukaryota</taxon>
        <taxon>Metazoa</taxon>
        <taxon>Spiralia</taxon>
        <taxon>Lophotrochozoa</taxon>
        <taxon>Mollusca</taxon>
        <taxon>Cephalopoda</taxon>
        <taxon>Coleoidea</taxon>
        <taxon>Octopodiformes</taxon>
        <taxon>Octopoda</taxon>
        <taxon>Incirrata</taxon>
        <taxon>Octopodidae</taxon>
        <taxon>Octopus</taxon>
    </lineage>
</organism>
<protein>
    <submittedName>
        <fullName evidence="13">Metal transporter CNNM4-like</fullName>
    </submittedName>
</protein>